<accession>A0A833JAT6</accession>
<gene>
    <name evidence="2" type="ORF">F8B43_0009</name>
</gene>
<proteinExistence type="predicted"/>
<dbReference type="RefSeq" id="WP_193316333.1">
    <property type="nucleotide sequence ID" value="NZ_WEKV01000001.1"/>
</dbReference>
<name>A0A833JAT6_9HYPH</name>
<keyword evidence="1" id="KW-1133">Transmembrane helix</keyword>
<keyword evidence="1" id="KW-0472">Membrane</keyword>
<evidence type="ECO:0000313" key="2">
    <source>
        <dbReference type="EMBL" id="KAB7788004.1"/>
    </source>
</evidence>
<evidence type="ECO:0000256" key="1">
    <source>
        <dbReference type="SAM" id="Phobius"/>
    </source>
</evidence>
<organism evidence="2 3">
    <name type="scientific">Methylorubrum populi</name>
    <dbReference type="NCBI Taxonomy" id="223967"/>
    <lineage>
        <taxon>Bacteria</taxon>
        <taxon>Pseudomonadati</taxon>
        <taxon>Pseudomonadota</taxon>
        <taxon>Alphaproteobacteria</taxon>
        <taxon>Hyphomicrobiales</taxon>
        <taxon>Methylobacteriaceae</taxon>
        <taxon>Methylorubrum</taxon>
    </lineage>
</organism>
<sequence length="54" mass="5438">MTFAPIWLGALAAILAQRSAVVGVEQDERLVVAALCGCLLAAGSGLLLLGWASA</sequence>
<dbReference type="EMBL" id="WEKV01000001">
    <property type="protein sequence ID" value="KAB7788004.1"/>
    <property type="molecule type" value="Genomic_DNA"/>
</dbReference>
<keyword evidence="1" id="KW-0812">Transmembrane</keyword>
<comment type="caution">
    <text evidence="2">The sequence shown here is derived from an EMBL/GenBank/DDBJ whole genome shotgun (WGS) entry which is preliminary data.</text>
</comment>
<protein>
    <submittedName>
        <fullName evidence="2">Uncharacterized protein</fullName>
    </submittedName>
</protein>
<dbReference type="Proteomes" id="UP000469949">
    <property type="component" value="Unassembled WGS sequence"/>
</dbReference>
<evidence type="ECO:0000313" key="3">
    <source>
        <dbReference type="Proteomes" id="UP000469949"/>
    </source>
</evidence>
<dbReference type="AlphaFoldDB" id="A0A833JAT6"/>
<feature type="transmembrane region" description="Helical" evidence="1">
    <location>
        <begin position="30"/>
        <end position="52"/>
    </location>
</feature>
<reference evidence="2 3" key="1">
    <citation type="submission" date="2019-10" db="EMBL/GenBank/DDBJ databases">
        <title>Draft Genome Sequence of the Caffeine Degrading Methylotroph Methylorubrum populi PINKEL.</title>
        <authorList>
            <person name="Dawson S.C."/>
            <person name="Zhang X."/>
            <person name="Wright M.E."/>
            <person name="Sharma G."/>
            <person name="Langner J.T."/>
            <person name="Ditty J.L."/>
            <person name="Subuyuj G.A."/>
        </authorList>
    </citation>
    <scope>NUCLEOTIDE SEQUENCE [LARGE SCALE GENOMIC DNA]</scope>
    <source>
        <strain evidence="2 3">Pinkel</strain>
    </source>
</reference>